<sequence>MSTISRITTTLHQLQARDDSSTLPTLTTSTTAADTTTADTTTTDATSSMPVLSLPKISATTSTTTHAWVTPTITPPSAASNPNIWRSSAPEGTVFIAFGAIAGSAFLALFIFLILRRWWADRNTRTALSFDSDAHERFLVHEDSNMNLKASKSSDKISNPFLSSSKSDSSDSGSSDEHKYPQLYDKSGYNDSVTNVSDAYLKAPENFYSTLELQGSNNKRKSMFVSPTAEVMHLRNQVAASNLDPGHPNSTNSSVTGLTAPVGPRNSRVFSTLNSFAAGNNDSGSLFSSHNGSTVGAAVPAQRLNNHKRDISMDSVTLQSPDRSQTRGNNRHNKNVPSVYLDSMFEDDDDQDSEARN</sequence>
<protein>
    <submittedName>
        <fullName evidence="3">Uncharacterized protein</fullName>
    </submittedName>
</protein>
<comment type="caution">
    <text evidence="3">The sequence shown here is derived from an EMBL/GenBank/DDBJ whole genome shotgun (WGS) entry which is preliminary data.</text>
</comment>
<name>A0A9P8TQ74_WICPI</name>
<evidence type="ECO:0000313" key="4">
    <source>
        <dbReference type="Proteomes" id="UP000774326"/>
    </source>
</evidence>
<feature type="compositionally biased region" description="Low complexity" evidence="1">
    <location>
        <begin position="21"/>
        <end position="47"/>
    </location>
</feature>
<feature type="region of interest" description="Disordered" evidence="1">
    <location>
        <begin position="306"/>
        <end position="357"/>
    </location>
</feature>
<feature type="region of interest" description="Disordered" evidence="1">
    <location>
        <begin position="242"/>
        <end position="262"/>
    </location>
</feature>
<feature type="region of interest" description="Disordered" evidence="1">
    <location>
        <begin position="18"/>
        <end position="47"/>
    </location>
</feature>
<keyword evidence="2" id="KW-0812">Transmembrane</keyword>
<dbReference type="InterPro" id="IPR051009">
    <property type="entry name" value="PRM"/>
</dbReference>
<keyword evidence="2" id="KW-1133">Transmembrane helix</keyword>
<feature type="region of interest" description="Disordered" evidence="1">
    <location>
        <begin position="150"/>
        <end position="186"/>
    </location>
</feature>
<keyword evidence="4" id="KW-1185">Reference proteome</keyword>
<dbReference type="PANTHER" id="PTHR36089">
    <property type="entry name" value="CHITIN SYNTHASE 3 COMPLEX PROTEIN CSI2-RELATED"/>
    <property type="match status" value="1"/>
</dbReference>
<dbReference type="GO" id="GO:0000324">
    <property type="term" value="C:fungal-type vacuole"/>
    <property type="evidence" value="ECO:0007669"/>
    <property type="project" value="TreeGrafter"/>
</dbReference>
<feature type="compositionally biased region" description="Polar residues" evidence="1">
    <location>
        <begin position="314"/>
        <end position="328"/>
    </location>
</feature>
<feature type="compositionally biased region" description="Acidic residues" evidence="1">
    <location>
        <begin position="344"/>
        <end position="357"/>
    </location>
</feature>
<evidence type="ECO:0000256" key="2">
    <source>
        <dbReference type="SAM" id="Phobius"/>
    </source>
</evidence>
<dbReference type="PANTHER" id="PTHR36089:SF1">
    <property type="entry name" value="CHITIN SYNTHASE 3 COMPLEX PROTEIN CSI2-RELATED"/>
    <property type="match status" value="1"/>
</dbReference>
<dbReference type="EMBL" id="JAEUBG010001046">
    <property type="protein sequence ID" value="KAH3687005.1"/>
    <property type="molecule type" value="Genomic_DNA"/>
</dbReference>
<feature type="compositionally biased region" description="Low complexity" evidence="1">
    <location>
        <begin position="163"/>
        <end position="173"/>
    </location>
</feature>
<feature type="transmembrane region" description="Helical" evidence="2">
    <location>
        <begin position="94"/>
        <end position="115"/>
    </location>
</feature>
<reference evidence="3" key="1">
    <citation type="journal article" date="2021" name="Open Biol.">
        <title>Shared evolutionary footprints suggest mitochondrial oxidative damage underlies multiple complex I losses in fungi.</title>
        <authorList>
            <person name="Schikora-Tamarit M.A."/>
            <person name="Marcet-Houben M."/>
            <person name="Nosek J."/>
            <person name="Gabaldon T."/>
        </authorList>
    </citation>
    <scope>NUCLEOTIDE SEQUENCE</scope>
    <source>
        <strain evidence="3">CBS2887</strain>
    </source>
</reference>
<evidence type="ECO:0000256" key="1">
    <source>
        <dbReference type="SAM" id="MobiDB-lite"/>
    </source>
</evidence>
<feature type="compositionally biased region" description="Polar residues" evidence="1">
    <location>
        <begin position="150"/>
        <end position="162"/>
    </location>
</feature>
<gene>
    <name evidence="3" type="ORF">WICPIJ_002030</name>
</gene>
<reference evidence="3" key="2">
    <citation type="submission" date="2021-01" db="EMBL/GenBank/DDBJ databases">
        <authorList>
            <person name="Schikora-Tamarit M.A."/>
        </authorList>
    </citation>
    <scope>NUCLEOTIDE SEQUENCE</scope>
    <source>
        <strain evidence="3">CBS2887</strain>
    </source>
</reference>
<organism evidence="3 4">
    <name type="scientific">Wickerhamomyces pijperi</name>
    <name type="common">Yeast</name>
    <name type="synonym">Pichia pijperi</name>
    <dbReference type="NCBI Taxonomy" id="599730"/>
    <lineage>
        <taxon>Eukaryota</taxon>
        <taxon>Fungi</taxon>
        <taxon>Dikarya</taxon>
        <taxon>Ascomycota</taxon>
        <taxon>Saccharomycotina</taxon>
        <taxon>Saccharomycetes</taxon>
        <taxon>Phaffomycetales</taxon>
        <taxon>Wickerhamomycetaceae</taxon>
        <taxon>Wickerhamomyces</taxon>
    </lineage>
</organism>
<dbReference type="OrthoDB" id="4065319at2759"/>
<accession>A0A9P8TQ74</accession>
<proteinExistence type="predicted"/>
<dbReference type="Proteomes" id="UP000774326">
    <property type="component" value="Unassembled WGS sequence"/>
</dbReference>
<feature type="compositionally biased region" description="Polar residues" evidence="1">
    <location>
        <begin position="248"/>
        <end position="257"/>
    </location>
</feature>
<evidence type="ECO:0000313" key="3">
    <source>
        <dbReference type="EMBL" id="KAH3687005.1"/>
    </source>
</evidence>
<keyword evidence="2" id="KW-0472">Membrane</keyword>
<dbReference type="GO" id="GO:0005935">
    <property type="term" value="C:cellular bud neck"/>
    <property type="evidence" value="ECO:0007669"/>
    <property type="project" value="TreeGrafter"/>
</dbReference>
<dbReference type="AlphaFoldDB" id="A0A9P8TQ74"/>